<dbReference type="EMBL" id="JBFBVU010000034">
    <property type="protein sequence ID" value="MEV8468635.1"/>
    <property type="molecule type" value="Genomic_DNA"/>
</dbReference>
<dbReference type="InterPro" id="IPR027417">
    <property type="entry name" value="P-loop_NTPase"/>
</dbReference>
<organism evidence="1 2">
    <name type="scientific">Meridianimarinicoccus marinus</name>
    <dbReference type="NCBI Taxonomy" id="3231483"/>
    <lineage>
        <taxon>Bacteria</taxon>
        <taxon>Pseudomonadati</taxon>
        <taxon>Pseudomonadota</taxon>
        <taxon>Alphaproteobacteria</taxon>
        <taxon>Rhodobacterales</taxon>
        <taxon>Paracoccaceae</taxon>
        <taxon>Meridianimarinicoccus</taxon>
    </lineage>
</organism>
<dbReference type="RefSeq" id="WP_366194607.1">
    <property type="nucleotide sequence ID" value="NZ_JBFBVU010000034.1"/>
</dbReference>
<dbReference type="Proteomes" id="UP001553161">
    <property type="component" value="Unassembled WGS sequence"/>
</dbReference>
<reference evidence="1 2" key="1">
    <citation type="submission" date="2024-07" db="EMBL/GenBank/DDBJ databases">
        <authorList>
            <person name="Kang M."/>
        </authorList>
    </citation>
    <scope>NUCLEOTIDE SEQUENCE [LARGE SCALE GENOMIC DNA]</scope>
    <source>
        <strain evidence="1 2">DFM31</strain>
    </source>
</reference>
<dbReference type="Pfam" id="PF13481">
    <property type="entry name" value="AAA_25"/>
    <property type="match status" value="1"/>
</dbReference>
<dbReference type="Gene3D" id="3.40.50.300">
    <property type="entry name" value="P-loop containing nucleotide triphosphate hydrolases"/>
    <property type="match status" value="1"/>
</dbReference>
<accession>A0ABV3LAP8</accession>
<proteinExistence type="predicted"/>
<gene>
    <name evidence="1" type="ORF">AB0T83_17850</name>
</gene>
<protein>
    <submittedName>
        <fullName evidence="1">AAA family ATPase</fullName>
    </submittedName>
</protein>
<name>A0ABV3LAP8_9RHOB</name>
<dbReference type="SUPFAM" id="SSF52540">
    <property type="entry name" value="P-loop containing nucleoside triphosphate hydrolases"/>
    <property type="match status" value="1"/>
</dbReference>
<evidence type="ECO:0000313" key="2">
    <source>
        <dbReference type="Proteomes" id="UP001553161"/>
    </source>
</evidence>
<comment type="caution">
    <text evidence="1">The sequence shown here is derived from an EMBL/GenBank/DDBJ whole genome shotgun (WGS) entry which is preliminary data.</text>
</comment>
<evidence type="ECO:0000313" key="1">
    <source>
        <dbReference type="EMBL" id="MEV8468635.1"/>
    </source>
</evidence>
<sequence>MARDFAEMATELDAYRADVATDRADRLPTEFVWRDPAAIPPRPWLYGRHLIRKQVSVTVAPGGVGKSSLTICEALAMASGREILGDWTAKGLKVWLYNLEDPRDEMDRRIIAAMQHHDVSPEEIAGRLYVDTGRERALSTAIQTREGVQILKPELDALANEIEAREIDVLVIDPFISSHQASENDNGAIDLVAKEWARLADRCNSAIELVHHTRKTNGEEATTESGRGASSLLAAARSGRVLNKMSDAQKAEAGVRDDPATYFAITRDKANLAPVGERVWRRMASVHLSNGDSVGVAEVWEWPDMFDGVAVEDLLAVQRALDGKCRRYSDQTGGDWAGVVVADVLHLDATADRKRIKKMIEAWLKSGALTKVKIPDAKRMERPCLEVGEWANQ</sequence>
<keyword evidence="2" id="KW-1185">Reference proteome</keyword>